<dbReference type="GO" id="GO:0003723">
    <property type="term" value="F:RNA binding"/>
    <property type="evidence" value="ECO:0007669"/>
    <property type="project" value="InterPro"/>
</dbReference>
<dbReference type="Gene3D" id="4.10.910.10">
    <property type="entry name" value="30s ribosomal protein s13, domain 2"/>
    <property type="match status" value="1"/>
</dbReference>
<evidence type="ECO:0000256" key="4">
    <source>
        <dbReference type="RuleBase" id="RU003830"/>
    </source>
</evidence>
<dbReference type="SUPFAM" id="SSF46946">
    <property type="entry name" value="S13-like H2TH domain"/>
    <property type="match status" value="1"/>
</dbReference>
<dbReference type="GO" id="GO:0003735">
    <property type="term" value="F:structural constituent of ribosome"/>
    <property type="evidence" value="ECO:0007669"/>
    <property type="project" value="InterPro"/>
</dbReference>
<keyword evidence="2 4" id="KW-0689">Ribosomal protein</keyword>
<keyword evidence="3 4" id="KW-0687">Ribonucleoprotein</keyword>
<dbReference type="InterPro" id="IPR001892">
    <property type="entry name" value="Ribosomal_uS13"/>
</dbReference>
<dbReference type="InterPro" id="IPR010979">
    <property type="entry name" value="Ribosomal_uS13-like_H2TH"/>
</dbReference>
<comment type="similarity">
    <text evidence="1 4">Belongs to the universal ribosomal protein uS13 family.</text>
</comment>
<dbReference type="InterPro" id="IPR027437">
    <property type="entry name" value="Rbsml_uS13_C"/>
</dbReference>
<sequence length="133" mass="15633">MLIVGGKKVFYSVNMYNSFHNVYGLNHKSIQYICHHIGLNMYTNFESFNYYGNFQITSTLYKFFLETERNLESLLKKKKTSNIQKLKKINSYRGLRHKLGFPARGQRTHSNANTIKLLKGKKKVGRRYGKKSK</sequence>
<evidence type="ECO:0000256" key="3">
    <source>
        <dbReference type="ARBA" id="ARBA00023274"/>
    </source>
</evidence>
<dbReference type="GeneID" id="32891779"/>
<dbReference type="GO" id="GO:1990904">
    <property type="term" value="C:ribonucleoprotein complex"/>
    <property type="evidence" value="ECO:0007669"/>
    <property type="project" value="UniProtKB-KW"/>
</dbReference>
<proteinExistence type="inferred from homology"/>
<geneLocation type="mitochondrion" evidence="5"/>
<gene>
    <name evidence="5" type="primary">rps13</name>
</gene>
<dbReference type="RefSeq" id="YP_009370820.1">
    <property type="nucleotide sequence ID" value="NC_034798.1"/>
</dbReference>
<protein>
    <submittedName>
        <fullName evidence="5">Ribosomal protein S13</fullName>
    </submittedName>
</protein>
<dbReference type="GO" id="GO:0005840">
    <property type="term" value="C:ribosome"/>
    <property type="evidence" value="ECO:0007669"/>
    <property type="project" value="UniProtKB-KW"/>
</dbReference>
<accession>A0A1W6R269</accession>
<dbReference type="PROSITE" id="PS50159">
    <property type="entry name" value="RIBOSOMAL_S13_2"/>
    <property type="match status" value="1"/>
</dbReference>
<keyword evidence="5" id="KW-0496">Mitochondrion</keyword>
<dbReference type="PIRSF" id="PIRSF002134">
    <property type="entry name" value="Ribosomal_S13"/>
    <property type="match status" value="1"/>
</dbReference>
<evidence type="ECO:0000313" key="5">
    <source>
        <dbReference type="EMBL" id="ARO47986.1"/>
    </source>
</evidence>
<evidence type="ECO:0000256" key="1">
    <source>
        <dbReference type="ARBA" id="ARBA00008080"/>
    </source>
</evidence>
<dbReference type="AlphaFoldDB" id="A0A1W6R269"/>
<dbReference type="Pfam" id="PF00416">
    <property type="entry name" value="Ribosomal_S13"/>
    <property type="match status" value="1"/>
</dbReference>
<reference evidence="5" key="1">
    <citation type="journal article" date="2017" name="Genome Biol. Evol.">
        <title>Mitochondrial Genome Evolution and a Novel RNA Editing System in Deep-Branching Heteroloboseids.</title>
        <authorList>
            <person name="Yang J."/>
            <person name="Harding T."/>
            <person name="Kamikawa R."/>
            <person name="Simpson A.G.B."/>
            <person name="Roger A.J."/>
        </authorList>
    </citation>
    <scope>NUCLEOTIDE SEQUENCE</scope>
    <source>
        <strain evidence="5">AS12B</strain>
    </source>
</reference>
<dbReference type="EMBL" id="KX891215">
    <property type="protein sequence ID" value="ARO47986.1"/>
    <property type="molecule type" value="Genomic_DNA"/>
</dbReference>
<dbReference type="GO" id="GO:0006412">
    <property type="term" value="P:translation"/>
    <property type="evidence" value="ECO:0007669"/>
    <property type="project" value="InterPro"/>
</dbReference>
<evidence type="ECO:0000256" key="2">
    <source>
        <dbReference type="ARBA" id="ARBA00022980"/>
    </source>
</evidence>
<name>A0A1W6R269_9EUKA</name>
<organism evidence="5">
    <name type="scientific">Pharyngomonas kirbyi</name>
    <dbReference type="NCBI Taxonomy" id="63601"/>
    <lineage>
        <taxon>Eukaryota</taxon>
        <taxon>Discoba</taxon>
        <taxon>Heterolobosea</taxon>
        <taxon>Pharyngomonada</taxon>
        <taxon>Pharyngomonas</taxon>
    </lineage>
</organism>